<name>A0A8T0SRU3_PANVG</name>
<reference evidence="1" key="1">
    <citation type="submission" date="2020-05" db="EMBL/GenBank/DDBJ databases">
        <title>WGS assembly of Panicum virgatum.</title>
        <authorList>
            <person name="Lovell J.T."/>
            <person name="Jenkins J."/>
            <person name="Shu S."/>
            <person name="Juenger T.E."/>
            <person name="Schmutz J."/>
        </authorList>
    </citation>
    <scope>NUCLEOTIDE SEQUENCE</scope>
    <source>
        <strain evidence="1">AP13</strain>
    </source>
</reference>
<accession>A0A8T0SRU3</accession>
<comment type="caution">
    <text evidence="1">The sequence shown here is derived from an EMBL/GenBank/DDBJ whole genome shotgun (WGS) entry which is preliminary data.</text>
</comment>
<dbReference type="AlphaFoldDB" id="A0A8T0SRU3"/>
<proteinExistence type="predicted"/>
<dbReference type="EMBL" id="CM029045">
    <property type="protein sequence ID" value="KAG2602272.1"/>
    <property type="molecule type" value="Genomic_DNA"/>
</dbReference>
<dbReference type="Proteomes" id="UP000823388">
    <property type="component" value="Chromosome 5K"/>
</dbReference>
<protein>
    <submittedName>
        <fullName evidence="1">Uncharacterized protein</fullName>
    </submittedName>
</protein>
<organism evidence="1 2">
    <name type="scientific">Panicum virgatum</name>
    <name type="common">Blackwell switchgrass</name>
    <dbReference type="NCBI Taxonomy" id="38727"/>
    <lineage>
        <taxon>Eukaryota</taxon>
        <taxon>Viridiplantae</taxon>
        <taxon>Streptophyta</taxon>
        <taxon>Embryophyta</taxon>
        <taxon>Tracheophyta</taxon>
        <taxon>Spermatophyta</taxon>
        <taxon>Magnoliopsida</taxon>
        <taxon>Liliopsida</taxon>
        <taxon>Poales</taxon>
        <taxon>Poaceae</taxon>
        <taxon>PACMAD clade</taxon>
        <taxon>Panicoideae</taxon>
        <taxon>Panicodae</taxon>
        <taxon>Paniceae</taxon>
        <taxon>Panicinae</taxon>
        <taxon>Panicum</taxon>
        <taxon>Panicum sect. Hiantes</taxon>
    </lineage>
</organism>
<keyword evidence="2" id="KW-1185">Reference proteome</keyword>
<evidence type="ECO:0000313" key="1">
    <source>
        <dbReference type="EMBL" id="KAG2602272.1"/>
    </source>
</evidence>
<evidence type="ECO:0000313" key="2">
    <source>
        <dbReference type="Proteomes" id="UP000823388"/>
    </source>
</evidence>
<sequence>MVDEGCKIDPSGIPTSRAPRIAGKTWARHTSGSWPPRSLRLQWTGPSLAAAPLVEWTFGYSPPRPRSAPPRRQEAAKFTHPAHCVASILPQIRQFSVRKAEGLRARFRLASPIHPPQVCPLAPISGARLAGWSRQEPTAVGTFVPSWFVFMRIGLMGMGEGRVGIRSVWVPGS</sequence>
<gene>
    <name evidence="1" type="ORF">PVAP13_5KG668407</name>
</gene>